<feature type="domain" description="SHSP" evidence="2">
    <location>
        <begin position="79"/>
        <end position="181"/>
    </location>
</feature>
<evidence type="ECO:0000313" key="4">
    <source>
        <dbReference type="Proteomes" id="UP001079657"/>
    </source>
</evidence>
<gene>
    <name evidence="3" type="ORF">OXH55_14350</name>
</gene>
<evidence type="ECO:0000259" key="2">
    <source>
        <dbReference type="PROSITE" id="PS01031"/>
    </source>
</evidence>
<dbReference type="Gene3D" id="2.60.40.790">
    <property type="match status" value="1"/>
</dbReference>
<reference evidence="3" key="1">
    <citation type="submission" date="2022-12" db="EMBL/GenBank/DDBJ databases">
        <authorList>
            <person name="Wang J."/>
        </authorList>
    </citation>
    <scope>NUCLEOTIDE SEQUENCE</scope>
    <source>
        <strain evidence="3">HY-42-06</strain>
    </source>
</reference>
<sequence>MIVNNEQVPNATDNVAEIHLIPISKNISKTGTTVTYALNNTEITSGNYINTSEVTNSEDFGVTAQYQQQPSSMTLNQMAFEHMIHPAIELSETSSDLVVSACLGNERIDDVSLSVVDDSLTLSGVVTNMNGSQRFNRVVALPTLVKADLVDARIESGIVEIRLPKVEKLAENLIDSNNMMK</sequence>
<dbReference type="CDD" id="cd00298">
    <property type="entry name" value="ACD_sHsps_p23-like"/>
    <property type="match status" value="1"/>
</dbReference>
<dbReference type="InterPro" id="IPR008978">
    <property type="entry name" value="HSP20-like_chaperone"/>
</dbReference>
<accession>A0ABT4CSC4</accession>
<dbReference type="PROSITE" id="PS01031">
    <property type="entry name" value="SHSP"/>
    <property type="match status" value="1"/>
</dbReference>
<name>A0ABT4CSC4_9CLOT</name>
<dbReference type="RefSeq" id="WP_268050723.1">
    <property type="nucleotide sequence ID" value="NZ_JAPQES010000005.1"/>
</dbReference>
<comment type="similarity">
    <text evidence="1">Belongs to the small heat shock protein (HSP20) family.</text>
</comment>
<dbReference type="InterPro" id="IPR002068">
    <property type="entry name" value="A-crystallin/Hsp20_dom"/>
</dbReference>
<organism evidence="3 4">
    <name type="scientific">Clostridium ganghwense</name>
    <dbReference type="NCBI Taxonomy" id="312089"/>
    <lineage>
        <taxon>Bacteria</taxon>
        <taxon>Bacillati</taxon>
        <taxon>Bacillota</taxon>
        <taxon>Clostridia</taxon>
        <taxon>Eubacteriales</taxon>
        <taxon>Clostridiaceae</taxon>
        <taxon>Clostridium</taxon>
    </lineage>
</organism>
<proteinExistence type="inferred from homology"/>
<keyword evidence="4" id="KW-1185">Reference proteome</keyword>
<dbReference type="EMBL" id="JAPQES010000005">
    <property type="protein sequence ID" value="MCY6371823.1"/>
    <property type="molecule type" value="Genomic_DNA"/>
</dbReference>
<dbReference type="Proteomes" id="UP001079657">
    <property type="component" value="Unassembled WGS sequence"/>
</dbReference>
<evidence type="ECO:0000313" key="3">
    <source>
        <dbReference type="EMBL" id="MCY6371823.1"/>
    </source>
</evidence>
<comment type="caution">
    <text evidence="3">The sequence shown here is derived from an EMBL/GenBank/DDBJ whole genome shotgun (WGS) entry which is preliminary data.</text>
</comment>
<evidence type="ECO:0000256" key="1">
    <source>
        <dbReference type="PROSITE-ProRule" id="PRU00285"/>
    </source>
</evidence>
<dbReference type="SUPFAM" id="SSF49764">
    <property type="entry name" value="HSP20-like chaperones"/>
    <property type="match status" value="1"/>
</dbReference>
<protein>
    <submittedName>
        <fullName evidence="3">Hsp20/alpha crystallin family protein</fullName>
    </submittedName>
</protein>